<feature type="repeat" description="WD" evidence="6">
    <location>
        <begin position="593"/>
        <end position="634"/>
    </location>
</feature>
<evidence type="ECO:0000313" key="9">
    <source>
        <dbReference type="Proteomes" id="UP000002899"/>
    </source>
</evidence>
<evidence type="ECO:0000256" key="6">
    <source>
        <dbReference type="PROSITE-ProRule" id="PRU00221"/>
    </source>
</evidence>
<name>A0A1N6LW92_BABMR</name>
<evidence type="ECO:0000256" key="1">
    <source>
        <dbReference type="ARBA" id="ARBA00004604"/>
    </source>
</evidence>
<dbReference type="AlphaFoldDB" id="A0A1N6LW92"/>
<dbReference type="Pfam" id="PF04003">
    <property type="entry name" value="Utp12"/>
    <property type="match status" value="1"/>
</dbReference>
<dbReference type="Pfam" id="PF00400">
    <property type="entry name" value="WD40"/>
    <property type="match status" value="2"/>
</dbReference>
<evidence type="ECO:0000256" key="2">
    <source>
        <dbReference type="ARBA" id="ARBA00022574"/>
    </source>
</evidence>
<dbReference type="Proteomes" id="UP000002899">
    <property type="component" value="Chromosome I"/>
</dbReference>
<organism evidence="8 9">
    <name type="scientific">Babesia microti (strain RI)</name>
    <dbReference type="NCBI Taxonomy" id="1133968"/>
    <lineage>
        <taxon>Eukaryota</taxon>
        <taxon>Sar</taxon>
        <taxon>Alveolata</taxon>
        <taxon>Apicomplexa</taxon>
        <taxon>Aconoidasida</taxon>
        <taxon>Piroplasmida</taxon>
        <taxon>Babesiidae</taxon>
        <taxon>Babesia</taxon>
    </lineage>
</organism>
<dbReference type="GO" id="GO:0030490">
    <property type="term" value="P:maturation of SSU-rRNA"/>
    <property type="evidence" value="ECO:0007669"/>
    <property type="project" value="TreeGrafter"/>
</dbReference>
<sequence length="897" mass="99867">MVKSYLKYELHNSFGSLCSPYCGSVANYGTHNIVTATDDSITIWDTRTFSKVANLTRNSASKYIHFATVLLSNGIDAIYAGYSDGSVCIWNQCILSVTFHGHKGKISCLAVSSDYTLLASGGNDTDILVWDLVSNCGISRLRGHLNQVTSIIFTSSANPLVVSGSKDGVIRIWDHAANVCLQALIDCPDEIWSLALSQTLTELYVGTKTLRLYQFDPNGSLDEQHSYAKFRASPNLSSSCAGANFIYKEMKVCSFGHKEFLFDDLADGGILIASGNSKFVLFYRLYAVDDQEKRAKKRAKRNLQKLAVKCKTMRDLVLSSSLVDKIPHFDNVVDEYDYLENLLSNKTAMDTAKDETDETNNIAFLFALNVNTRVRAIQVARDYYLDKNSIKLIVAHTNNSISFWEIPLKKLLEHDFSSHNLHSKISNYHSKPINTLCMSTDDTLILTISPSEIKLWDVATSLCIKTFDVVEGTSGFVVPGNDAIFYGTKDGELCVINVNTCETHSISRGDEISRLVLSPQMDSFILARATGAIETYNITLNQSIGCEITSSFTSSDKPTDIVISRNQSLIAIGQLDGTILTYHSDSKKLNLTLYGHKLPIHSIDLTSDSTLLASSAADKTLKIWGLDFGNIHKSFTFTSIICCVKWIPLTHYTMSVDENGVLYMHDADNFQQVFFTQVHCYPALKIAMNSDGSFFATCGKDCTIKLWNITDKQLFVQEEMEIDMELDAVREDIPQAIQADENVVAYKVTRQNIETVKSSEHLIQVLDEASNGTANLFGITGHKHVIGSLVKLDSNNVYDLVITLPFSYATKLLEYLAETLEIIARADLSGLYNTEIICHTALTIAQVYFRQLAVSKKHRVVIKSLKKSITKILRDQESLIEFNNAFVNIYTPNLHSD</sequence>
<dbReference type="KEGG" id="bmic:BMR1_01G00180"/>
<dbReference type="PANTHER" id="PTHR19853">
    <property type="entry name" value="WD REPEAT CONTAINING PROTEIN 3 WDR3"/>
    <property type="match status" value="1"/>
</dbReference>
<dbReference type="EMBL" id="FO082871">
    <property type="protein sequence ID" value="SIO73137.1"/>
    <property type="molecule type" value="Genomic_DNA"/>
</dbReference>
<dbReference type="RefSeq" id="XP_021337249.1">
    <property type="nucleotide sequence ID" value="XM_021482708.1"/>
</dbReference>
<evidence type="ECO:0000313" key="8">
    <source>
        <dbReference type="EMBL" id="SIO73137.1"/>
    </source>
</evidence>
<dbReference type="SMART" id="SM00320">
    <property type="entry name" value="WD40"/>
    <property type="match status" value="11"/>
</dbReference>
<comment type="similarity">
    <text evidence="5">Belongs to the WD repeat WDR3/UTP12 family.</text>
</comment>
<keyword evidence="2 6" id="KW-0853">WD repeat</keyword>
<dbReference type="VEuPathDB" id="PiroplasmaDB:BMR1_01G00180"/>
<proteinExistence type="inferred from homology"/>
<reference evidence="8 9" key="2">
    <citation type="journal article" date="2013" name="PLoS ONE">
        <title>Whole genome mapping and re-organization of the nuclear and mitochondrial genomes of Babesia microti isolates.</title>
        <authorList>
            <person name="Cornillot E."/>
            <person name="Dassouli A."/>
            <person name="Garg A."/>
            <person name="Pachikara N."/>
            <person name="Randazzo S."/>
            <person name="Depoix D."/>
            <person name="Carcy B."/>
            <person name="Delbecq S."/>
            <person name="Frutos R."/>
            <person name="Silva J.C."/>
            <person name="Sutton R."/>
            <person name="Krause P.J."/>
            <person name="Mamoun C.B."/>
        </authorList>
    </citation>
    <scope>NUCLEOTIDE SEQUENCE [LARGE SCALE GENOMIC DNA]</scope>
    <source>
        <strain evidence="8 9">RI</strain>
    </source>
</reference>
<evidence type="ECO:0000256" key="5">
    <source>
        <dbReference type="ARBA" id="ARBA00038229"/>
    </source>
</evidence>
<reference evidence="8 9" key="3">
    <citation type="journal article" date="2016" name="Sci. Rep.">
        <title>Genome-wide diversity and gene expression profiling of Babesia microti isolates identify polymorphic genes that mediate host-pathogen interactions.</title>
        <authorList>
            <person name="Silva J.C."/>
            <person name="Cornillot E."/>
            <person name="McCracken C."/>
            <person name="Usmani-Brown S."/>
            <person name="Dwivedi A."/>
            <person name="Ifeonu O.O."/>
            <person name="Crabtree J."/>
            <person name="Gotia H.T."/>
            <person name="Virji A.Z."/>
            <person name="Reynes C."/>
            <person name="Colinge J."/>
            <person name="Kumar V."/>
            <person name="Lawres L."/>
            <person name="Pazzi J.E."/>
            <person name="Pablo J.V."/>
            <person name="Hung C."/>
            <person name="Brancato J."/>
            <person name="Kumari P."/>
            <person name="Orvis J."/>
            <person name="Tretina K."/>
            <person name="Chibucos M."/>
            <person name="Ott S."/>
            <person name="Sadzewicz L."/>
            <person name="Sengamalay N."/>
            <person name="Shetty A.C."/>
            <person name="Su Q."/>
            <person name="Tallon L."/>
            <person name="Fraser C.M."/>
            <person name="Frutos R."/>
            <person name="Molina D.M."/>
            <person name="Krause P.J."/>
            <person name="Ben Mamoun C."/>
        </authorList>
    </citation>
    <scope>NUCLEOTIDE SEQUENCE [LARGE SCALE GENOMIC DNA]</scope>
    <source>
        <strain evidence="8 9">RI</strain>
    </source>
</reference>
<evidence type="ECO:0000256" key="4">
    <source>
        <dbReference type="ARBA" id="ARBA00023242"/>
    </source>
</evidence>
<dbReference type="Gene3D" id="2.130.10.10">
    <property type="entry name" value="YVTN repeat-like/Quinoprotein amine dehydrogenase"/>
    <property type="match status" value="3"/>
</dbReference>
<dbReference type="PROSITE" id="PS50294">
    <property type="entry name" value="WD_REPEATS_REGION"/>
    <property type="match status" value="3"/>
</dbReference>
<dbReference type="InterPro" id="IPR051570">
    <property type="entry name" value="TBC1_cilium_biogenesis"/>
</dbReference>
<dbReference type="GO" id="GO:0030515">
    <property type="term" value="F:snoRNA binding"/>
    <property type="evidence" value="ECO:0007669"/>
    <property type="project" value="TreeGrafter"/>
</dbReference>
<dbReference type="InterPro" id="IPR020472">
    <property type="entry name" value="WD40_PAC1"/>
</dbReference>
<dbReference type="GO" id="GO:0034388">
    <property type="term" value="C:Pwp2p-containing subcomplex of 90S preribosome"/>
    <property type="evidence" value="ECO:0007669"/>
    <property type="project" value="TreeGrafter"/>
</dbReference>
<dbReference type="GeneID" id="24423116"/>
<comment type="subcellular location">
    <subcellularLocation>
        <location evidence="1">Nucleus</location>
        <location evidence="1">Nucleolus</location>
    </subcellularLocation>
</comment>
<dbReference type="InterPro" id="IPR015943">
    <property type="entry name" value="WD40/YVTN_repeat-like_dom_sf"/>
</dbReference>
<reference evidence="8 9" key="1">
    <citation type="journal article" date="2012" name="Nucleic Acids Res.">
        <title>Sequencing of the smallest Apicomplexan genome from the human pathogen Babesia microti.</title>
        <authorList>
            <person name="Cornillot E."/>
            <person name="Hadj-Kaddour K."/>
            <person name="Dassouli A."/>
            <person name="Noel B."/>
            <person name="Ranwez V."/>
            <person name="Vacherie B."/>
            <person name="Augagneur Y."/>
            <person name="Bres V."/>
            <person name="Duclos A."/>
            <person name="Randazzo S."/>
            <person name="Carcy B."/>
            <person name="Debierre-Grockiego F."/>
            <person name="Delbecq S."/>
            <person name="Moubri-Menage K."/>
            <person name="Shams-Eldin H."/>
            <person name="Usmani-Brown S."/>
            <person name="Bringaud F."/>
            <person name="Wincker P."/>
            <person name="Vivares C.P."/>
            <person name="Schwarz R.T."/>
            <person name="Schetters T.P."/>
            <person name="Krause P.J."/>
            <person name="Gorenflot A."/>
            <person name="Berry V."/>
            <person name="Barbe V."/>
            <person name="Ben Mamoun C."/>
        </authorList>
    </citation>
    <scope>NUCLEOTIDE SEQUENCE [LARGE SCALE GENOMIC DNA]</scope>
    <source>
        <strain evidence="8 9">RI</strain>
    </source>
</reference>
<feature type="repeat" description="WD" evidence="6">
    <location>
        <begin position="99"/>
        <end position="132"/>
    </location>
</feature>
<accession>A0A1N6LW92</accession>
<keyword evidence="9" id="KW-1185">Reference proteome</keyword>
<dbReference type="GO" id="GO:0032040">
    <property type="term" value="C:small-subunit processome"/>
    <property type="evidence" value="ECO:0007669"/>
    <property type="project" value="TreeGrafter"/>
</dbReference>
<dbReference type="PROSITE" id="PS50082">
    <property type="entry name" value="WD_REPEATS_2"/>
    <property type="match status" value="4"/>
</dbReference>
<feature type="repeat" description="WD" evidence="6">
    <location>
        <begin position="141"/>
        <end position="174"/>
    </location>
</feature>
<protein>
    <submittedName>
        <fullName evidence="8">WD domain G-beta repeat</fullName>
    </submittedName>
</protein>
<dbReference type="Pfam" id="PF25172">
    <property type="entry name" value="Beta-prop_WDR3_2nd"/>
    <property type="match status" value="1"/>
</dbReference>
<keyword evidence="4" id="KW-0539">Nucleus</keyword>
<dbReference type="PANTHER" id="PTHR19853:SF0">
    <property type="entry name" value="WD REPEAT-CONTAINING PROTEIN 3"/>
    <property type="match status" value="1"/>
</dbReference>
<dbReference type="InterPro" id="IPR001680">
    <property type="entry name" value="WD40_rpt"/>
</dbReference>
<keyword evidence="3" id="KW-0677">Repeat</keyword>
<dbReference type="InterPro" id="IPR019775">
    <property type="entry name" value="WD40_repeat_CS"/>
</dbReference>
<dbReference type="InterPro" id="IPR007148">
    <property type="entry name" value="SSU_processome_Utp12"/>
</dbReference>
<feature type="domain" description="Small-subunit processome Utp12" evidence="7">
    <location>
        <begin position="789"/>
        <end position="885"/>
    </location>
</feature>
<feature type="repeat" description="WD" evidence="6">
    <location>
        <begin position="676"/>
        <end position="717"/>
    </location>
</feature>
<dbReference type="OrthoDB" id="338608at2759"/>
<dbReference type="InterPro" id="IPR011047">
    <property type="entry name" value="Quinoprotein_ADH-like_sf"/>
</dbReference>
<dbReference type="PROSITE" id="PS00678">
    <property type="entry name" value="WD_REPEATS_1"/>
    <property type="match status" value="1"/>
</dbReference>
<dbReference type="PRINTS" id="PR00320">
    <property type="entry name" value="GPROTEINBRPT"/>
</dbReference>
<gene>
    <name evidence="8" type="ORF">BMR1_01G00180</name>
</gene>
<evidence type="ECO:0000256" key="3">
    <source>
        <dbReference type="ARBA" id="ARBA00022737"/>
    </source>
</evidence>
<dbReference type="SUPFAM" id="SSF50998">
    <property type="entry name" value="Quinoprotein alcohol dehydrogenase-like"/>
    <property type="match status" value="1"/>
</dbReference>
<evidence type="ECO:0000259" key="7">
    <source>
        <dbReference type="Pfam" id="PF04003"/>
    </source>
</evidence>